<organism evidence="3 4">
    <name type="scientific">Vibrio pectenicida</name>
    <dbReference type="NCBI Taxonomy" id="62763"/>
    <lineage>
        <taxon>Bacteria</taxon>
        <taxon>Pseudomonadati</taxon>
        <taxon>Pseudomonadota</taxon>
        <taxon>Gammaproteobacteria</taxon>
        <taxon>Vibrionales</taxon>
        <taxon>Vibrionaceae</taxon>
        <taxon>Vibrio</taxon>
    </lineage>
</organism>
<reference evidence="3 4" key="1">
    <citation type="submission" date="2018-12" db="EMBL/GenBank/DDBJ databases">
        <title>Genomic taxonomy of the Vibrionaceae family.</title>
        <authorList>
            <person name="Gomez-Gil B."/>
            <person name="Enciso-Ibarra K."/>
        </authorList>
    </citation>
    <scope>NUCLEOTIDE SEQUENCE [LARGE SCALE GENOMIC DNA]</scope>
    <source>
        <strain evidence="3 4">CAIM 594</strain>
    </source>
</reference>
<evidence type="ECO:0000256" key="1">
    <source>
        <dbReference type="SAM" id="Coils"/>
    </source>
</evidence>
<dbReference type="Proteomes" id="UP000269041">
    <property type="component" value="Unassembled WGS sequence"/>
</dbReference>
<dbReference type="Proteomes" id="UP000565719">
    <property type="component" value="Unassembled WGS sequence"/>
</dbReference>
<evidence type="ECO:0000313" key="2">
    <source>
        <dbReference type="EMBL" id="NOH73036.1"/>
    </source>
</evidence>
<keyword evidence="1" id="KW-0175">Coiled coil</keyword>
<dbReference type="EMBL" id="RSFA01000073">
    <property type="protein sequence ID" value="RSD30306.1"/>
    <property type="molecule type" value="Genomic_DNA"/>
</dbReference>
<comment type="caution">
    <text evidence="3">The sequence shown here is derived from an EMBL/GenBank/DDBJ whole genome shotgun (WGS) entry which is preliminary data.</text>
</comment>
<dbReference type="OrthoDB" id="6454374at2"/>
<evidence type="ECO:0000313" key="5">
    <source>
        <dbReference type="Proteomes" id="UP000565719"/>
    </source>
</evidence>
<proteinExistence type="predicted"/>
<keyword evidence="4" id="KW-1185">Reference proteome</keyword>
<sequence length="198" mass="22970">MYIELEPEQRVIPKITFKRSHNSNVIKKSEVRCFQEAQALVIAMQERAEECQVILEQQVVQMIEDKEKALNEYVEESYNNVIENWVEWQNDWFENAESKLGDLLSAQQKQLNELKEELKISVIKALKERLVKLNQSEHLISHLIEVLHAEVDDEAKNLSVEKVIQEDGVTLTIENEDSIVSINTASLITELRLSLDQL</sequence>
<dbReference type="EMBL" id="VTXC01000062">
    <property type="protein sequence ID" value="NOH73036.1"/>
    <property type="molecule type" value="Genomic_DNA"/>
</dbReference>
<evidence type="ECO:0000313" key="4">
    <source>
        <dbReference type="Proteomes" id="UP000269041"/>
    </source>
</evidence>
<name>A0A3R9FN34_9VIBR</name>
<gene>
    <name evidence="3" type="ORF">EJA03_14665</name>
    <name evidence="2" type="ORF">F0225_17085</name>
</gene>
<protein>
    <submittedName>
        <fullName evidence="3">Uncharacterized protein</fullName>
    </submittedName>
</protein>
<feature type="coiled-coil region" evidence="1">
    <location>
        <begin position="97"/>
        <end position="124"/>
    </location>
</feature>
<accession>A0A3R9FN34</accession>
<dbReference type="AlphaFoldDB" id="A0A3R9FN34"/>
<evidence type="ECO:0000313" key="3">
    <source>
        <dbReference type="EMBL" id="RSD30306.1"/>
    </source>
</evidence>
<reference evidence="2 5" key="2">
    <citation type="submission" date="2019-09" db="EMBL/GenBank/DDBJ databases">
        <title>Draft genome sequencing and comparative genomics of hatchery-associated Vibrios.</title>
        <authorList>
            <person name="Kehlet-Delgado H."/>
            <person name="Mueller R.S."/>
        </authorList>
    </citation>
    <scope>NUCLEOTIDE SEQUENCE [LARGE SCALE GENOMIC DNA]</scope>
    <source>
        <strain evidence="2 5">99-46-Y</strain>
    </source>
</reference>